<accession>A0A9D1NMK3</accession>
<evidence type="ECO:0000313" key="2">
    <source>
        <dbReference type="Proteomes" id="UP000886845"/>
    </source>
</evidence>
<organism evidence="1 2">
    <name type="scientific">Candidatus Spyradenecus faecavium</name>
    <dbReference type="NCBI Taxonomy" id="2840947"/>
    <lineage>
        <taxon>Bacteria</taxon>
        <taxon>Pseudomonadati</taxon>
        <taxon>Lentisphaerota</taxon>
        <taxon>Lentisphaeria</taxon>
        <taxon>Lentisphaerales</taxon>
        <taxon>Lentisphaeraceae</taxon>
        <taxon>Lentisphaeraceae incertae sedis</taxon>
        <taxon>Candidatus Spyradenecus</taxon>
    </lineage>
</organism>
<reference evidence="1" key="1">
    <citation type="submission" date="2020-10" db="EMBL/GenBank/DDBJ databases">
        <authorList>
            <person name="Gilroy R."/>
        </authorList>
    </citation>
    <scope>NUCLEOTIDE SEQUENCE</scope>
    <source>
        <strain evidence="1">35461</strain>
    </source>
</reference>
<evidence type="ECO:0000313" key="1">
    <source>
        <dbReference type="EMBL" id="HIV08898.1"/>
    </source>
</evidence>
<sequence length="123" mass="13279">MPLTPASPTTPGWGVDKTLGGDYASCVVTDWELSLEAQSAYAQDNKGAVFHREDYDVKRTVTATIMAPTTASLPALKAGGADSTLTVGAETFAILSCREVESNRDFRKLVFTLERYENWPSGS</sequence>
<comment type="caution">
    <text evidence="1">The sequence shown here is derived from an EMBL/GenBank/DDBJ whole genome shotgun (WGS) entry which is preliminary data.</text>
</comment>
<dbReference type="AlphaFoldDB" id="A0A9D1NMK3"/>
<reference evidence="1" key="2">
    <citation type="journal article" date="2021" name="PeerJ">
        <title>Extensive microbial diversity within the chicken gut microbiome revealed by metagenomics and culture.</title>
        <authorList>
            <person name="Gilroy R."/>
            <person name="Ravi A."/>
            <person name="Getino M."/>
            <person name="Pursley I."/>
            <person name="Horton D.L."/>
            <person name="Alikhan N.F."/>
            <person name="Baker D."/>
            <person name="Gharbi K."/>
            <person name="Hall N."/>
            <person name="Watson M."/>
            <person name="Adriaenssens E.M."/>
            <person name="Foster-Nyarko E."/>
            <person name="Jarju S."/>
            <person name="Secka A."/>
            <person name="Antonio M."/>
            <person name="Oren A."/>
            <person name="Chaudhuri R.R."/>
            <person name="La Ragione R."/>
            <person name="Hildebrand F."/>
            <person name="Pallen M.J."/>
        </authorList>
    </citation>
    <scope>NUCLEOTIDE SEQUENCE</scope>
    <source>
        <strain evidence="1">35461</strain>
    </source>
</reference>
<proteinExistence type="predicted"/>
<dbReference type="EMBL" id="DVOR01000066">
    <property type="protein sequence ID" value="HIV08898.1"/>
    <property type="molecule type" value="Genomic_DNA"/>
</dbReference>
<protein>
    <submittedName>
        <fullName evidence="1">Uncharacterized protein</fullName>
    </submittedName>
</protein>
<name>A0A9D1NMK3_9BACT</name>
<gene>
    <name evidence="1" type="ORF">IAC79_02125</name>
</gene>
<dbReference type="Proteomes" id="UP000886845">
    <property type="component" value="Unassembled WGS sequence"/>
</dbReference>